<feature type="compositionally biased region" description="Basic and acidic residues" evidence="1">
    <location>
        <begin position="145"/>
        <end position="154"/>
    </location>
</feature>
<dbReference type="EMBL" id="JAMZMK010008958">
    <property type="protein sequence ID" value="KAI7737773.1"/>
    <property type="molecule type" value="Genomic_DNA"/>
</dbReference>
<reference evidence="2" key="1">
    <citation type="submission" date="2022-06" db="EMBL/GenBank/DDBJ databases">
        <title>Uncovering the hologenomic basis of an extraordinary plant invasion.</title>
        <authorList>
            <person name="Bieker V.C."/>
            <person name="Martin M.D."/>
            <person name="Gilbert T."/>
            <person name="Hodgins K."/>
            <person name="Battlay P."/>
            <person name="Petersen B."/>
            <person name="Wilson J."/>
        </authorList>
    </citation>
    <scope>NUCLEOTIDE SEQUENCE</scope>
    <source>
        <strain evidence="2">AA19_3_7</strain>
        <tissue evidence="2">Leaf</tissue>
    </source>
</reference>
<feature type="non-terminal residue" evidence="2">
    <location>
        <position position="1"/>
    </location>
</feature>
<name>A0AAD5GF33_AMBAR</name>
<comment type="caution">
    <text evidence="2">The sequence shown here is derived from an EMBL/GenBank/DDBJ whole genome shotgun (WGS) entry which is preliminary data.</text>
</comment>
<dbReference type="Proteomes" id="UP001206925">
    <property type="component" value="Unassembled WGS sequence"/>
</dbReference>
<gene>
    <name evidence="2" type="ORF">M8C21_013268</name>
</gene>
<feature type="region of interest" description="Disordered" evidence="1">
    <location>
        <begin position="115"/>
        <end position="175"/>
    </location>
</feature>
<protein>
    <submittedName>
        <fullName evidence="2">Uncharacterized protein</fullName>
    </submittedName>
</protein>
<evidence type="ECO:0000256" key="1">
    <source>
        <dbReference type="SAM" id="MobiDB-lite"/>
    </source>
</evidence>
<organism evidence="2 3">
    <name type="scientific">Ambrosia artemisiifolia</name>
    <name type="common">Common ragweed</name>
    <dbReference type="NCBI Taxonomy" id="4212"/>
    <lineage>
        <taxon>Eukaryota</taxon>
        <taxon>Viridiplantae</taxon>
        <taxon>Streptophyta</taxon>
        <taxon>Embryophyta</taxon>
        <taxon>Tracheophyta</taxon>
        <taxon>Spermatophyta</taxon>
        <taxon>Magnoliopsida</taxon>
        <taxon>eudicotyledons</taxon>
        <taxon>Gunneridae</taxon>
        <taxon>Pentapetalae</taxon>
        <taxon>asterids</taxon>
        <taxon>campanulids</taxon>
        <taxon>Asterales</taxon>
        <taxon>Asteraceae</taxon>
        <taxon>Asteroideae</taxon>
        <taxon>Heliantheae alliance</taxon>
        <taxon>Heliantheae</taxon>
        <taxon>Ambrosia</taxon>
    </lineage>
</organism>
<keyword evidence="3" id="KW-1185">Reference proteome</keyword>
<dbReference type="AlphaFoldDB" id="A0AAD5GF33"/>
<evidence type="ECO:0000313" key="2">
    <source>
        <dbReference type="EMBL" id="KAI7737773.1"/>
    </source>
</evidence>
<sequence>LYRESYSLKSQRWKAKLLNYNLTYIGGQVKGINPSSALPSTVMVDGVLYRFTLRSCESTIKLTDPKAPKSSLYVDLSLYPPGTVIENELHWDGSRVVSKVPIWAHEKWLRKYQNAGDPDGGTITPDEDTEILRDDPSYAPAIADGGKRPCEDHPNAASATAATSGAKTEVGGLNSSTSASAYADPSAYGSEDYPGAKGFEGGQVLGKPLLTYTSKPYCIYAPLLTYHMFWTLYLVLW</sequence>
<accession>A0AAD5GF33</accession>
<evidence type="ECO:0000313" key="3">
    <source>
        <dbReference type="Proteomes" id="UP001206925"/>
    </source>
</evidence>
<feature type="compositionally biased region" description="Low complexity" evidence="1">
    <location>
        <begin position="156"/>
        <end position="166"/>
    </location>
</feature>
<proteinExistence type="predicted"/>